<evidence type="ECO:0000256" key="2">
    <source>
        <dbReference type="PIRSR" id="PIRSR607822-1"/>
    </source>
</evidence>
<feature type="binding site" evidence="2">
    <location>
        <position position="287"/>
    </location>
    <ligand>
        <name>Zn(2+)</name>
        <dbReference type="ChEBI" id="CHEBI:29105"/>
    </ligand>
</feature>
<dbReference type="InterPro" id="IPR012341">
    <property type="entry name" value="6hp_glycosidase-like_sf"/>
</dbReference>
<dbReference type="EMBL" id="ADMH02001863">
    <property type="protein sequence ID" value="ETN60819.1"/>
    <property type="molecule type" value="Genomic_DNA"/>
</dbReference>
<keyword evidence="2" id="KW-0862">Zinc</keyword>
<dbReference type="Pfam" id="PF05147">
    <property type="entry name" value="LANC_like"/>
    <property type="match status" value="2"/>
</dbReference>
<dbReference type="EnsemblMetazoa" id="ADAC007553-RA">
    <property type="protein sequence ID" value="ADAC007553-PA"/>
    <property type="gene ID" value="ADAC007553"/>
</dbReference>
<reference evidence="3 5" key="1">
    <citation type="journal article" date="2010" name="BMC Genomics">
        <title>Combination of measures distinguishes pre-miRNAs from other stem-loops in the genome of the newly sequenced Anopheles darlingi.</title>
        <authorList>
            <person name="Mendes N.D."/>
            <person name="Freitas A.T."/>
            <person name="Vasconcelos A.T."/>
            <person name="Sagot M.F."/>
        </authorList>
    </citation>
    <scope>NUCLEOTIDE SEQUENCE</scope>
</reference>
<dbReference type="eggNOG" id="KOG2787">
    <property type="taxonomic scope" value="Eukaryota"/>
</dbReference>
<keyword evidence="2" id="KW-0479">Metal-binding</keyword>
<sequence length="648" mass="72651">MCEERYFPNPYSDYDERVHGNSDEFVPTATILKLIRHFVELILNNPDKNQREDLYVGAAGTAFMFWKLAKSAETAQLYPCLEHATKYIHQAKTLAAKKGSSTKNSISFLCGNAGIAAVSAAISNAQGNHLDAKASIEDFLKGYPACAQADGYDADEVLVGRAGYLHGAYWLNQVIEPKPIENTVINDLCNVIVKRGRLYSSSQRASSPLMYAYHGKEYLGAAHGVSAVLHALLESHWFITATESGKFENCPSSMLTDIRNSIDYLLSLQTSDGNFPTRLLRKGPGICHGVAGNGYAFLLMYRLTGERRYLYQAAKFAEFLASNTCSAQLFAPDRPYSLYEGLAGARINMRFLALICVLLALAAVVTAAKSCKECNRNECDCERAIARGPPPQPYPFYKKKKCNVTRPLELKPTHDVCSCEQEYRVRPLVIERVEPKFAKSRSCECGYENHGGTPTKKYPADLISRQLALEYARKTKISESDLHVHGRPVTVPPPCKPDVIQEERLFKNTLQVLEMKQQKKRVKYRVQSSEETEGIPCHPKEESYCAICYGKVEPREPKFELLRQDGPVCEECKDYSRSEELEEVDDYTEAPPKSHHCNKCKQPKKSCGCKEQYDSYESAQSYEDDCPLKRRSRAIPALDNAKPSVPVV</sequence>
<dbReference type="InterPro" id="IPR020464">
    <property type="entry name" value="LanC-like_prot_euk"/>
</dbReference>
<evidence type="ECO:0000313" key="3">
    <source>
        <dbReference type="EMBL" id="ETN60819.1"/>
    </source>
</evidence>
<dbReference type="GO" id="GO:0046872">
    <property type="term" value="F:metal ion binding"/>
    <property type="evidence" value="ECO:0007669"/>
    <property type="project" value="UniProtKB-KW"/>
</dbReference>
<dbReference type="GO" id="GO:0005886">
    <property type="term" value="C:plasma membrane"/>
    <property type="evidence" value="ECO:0007669"/>
    <property type="project" value="TreeGrafter"/>
</dbReference>
<gene>
    <name evidence="3" type="ORF">AND_007553</name>
</gene>
<keyword evidence="5" id="KW-1185">Reference proteome</keyword>
<dbReference type="GO" id="GO:0005975">
    <property type="term" value="P:carbohydrate metabolic process"/>
    <property type="evidence" value="ECO:0007669"/>
    <property type="project" value="InterPro"/>
</dbReference>
<dbReference type="VEuPathDB" id="VectorBase:ADAR2_001351"/>
<protein>
    <submittedName>
        <fullName evidence="3 4">Uncharacterized protein</fullName>
    </submittedName>
</protein>
<comment type="similarity">
    <text evidence="1">Belongs to the LanC-like protein family.</text>
</comment>
<dbReference type="AlphaFoldDB" id="W5JDC8"/>
<organism evidence="3">
    <name type="scientific">Anopheles darlingi</name>
    <name type="common">Mosquito</name>
    <dbReference type="NCBI Taxonomy" id="43151"/>
    <lineage>
        <taxon>Eukaryota</taxon>
        <taxon>Metazoa</taxon>
        <taxon>Ecdysozoa</taxon>
        <taxon>Arthropoda</taxon>
        <taxon>Hexapoda</taxon>
        <taxon>Insecta</taxon>
        <taxon>Pterygota</taxon>
        <taxon>Neoptera</taxon>
        <taxon>Endopterygota</taxon>
        <taxon>Diptera</taxon>
        <taxon>Nematocera</taxon>
        <taxon>Culicoidea</taxon>
        <taxon>Culicidae</taxon>
        <taxon>Anophelinae</taxon>
        <taxon>Anopheles</taxon>
    </lineage>
</organism>
<dbReference type="SUPFAM" id="SSF158745">
    <property type="entry name" value="LanC-like"/>
    <property type="match status" value="1"/>
</dbReference>
<reference evidence="3" key="3">
    <citation type="journal article" date="2013" name="Nucleic Acids Res.">
        <title>The genome of Anopheles darlingi, the main neotropical malaria vector.</title>
        <authorList>
            <person name="Marinotti O."/>
            <person name="Cerqueira G.C."/>
            <person name="de Almeida L.G."/>
            <person name="Ferro M.I."/>
            <person name="Loreto E.L."/>
            <person name="Zaha A."/>
            <person name="Teixeira S.M."/>
            <person name="Wespiser A.R."/>
            <person name="Almeida E Silva A."/>
            <person name="Schlindwein A.D."/>
            <person name="Pacheco A.C."/>
            <person name="Silva A.L."/>
            <person name="Graveley B.R."/>
            <person name="Walenz B.P."/>
            <person name="Lima Bde A."/>
            <person name="Ribeiro C.A."/>
            <person name="Nunes-Silva C.G."/>
            <person name="de Carvalho C.R."/>
            <person name="Soares C.M."/>
            <person name="de Menezes C.B."/>
            <person name="Matiolli C."/>
            <person name="Caffrey D."/>
            <person name="Araujo D.A."/>
            <person name="de Oliveira D.M."/>
            <person name="Golenbock D."/>
            <person name="Grisard E.C."/>
            <person name="Fantinatti-Garboggini F."/>
            <person name="de Carvalho F.M."/>
            <person name="Barcellos F.G."/>
            <person name="Prosdocimi F."/>
            <person name="May G."/>
            <person name="Azevedo Junior G.M."/>
            <person name="Guimaraes G.M."/>
            <person name="Goldman G.H."/>
            <person name="Padilha I.Q."/>
            <person name="Batista Jda S."/>
            <person name="Ferro J.A."/>
            <person name="Ribeiro J.M."/>
            <person name="Fietto J.L."/>
            <person name="Dabbas K.M."/>
            <person name="Cerdeira L."/>
            <person name="Agnez-Lima L.F."/>
            <person name="Brocchi M."/>
            <person name="de Carvalho M.O."/>
            <person name="Teixeira Mde M."/>
            <person name="Diniz Maia Mde M."/>
            <person name="Goldman M.H."/>
            <person name="Cruz Schneider M.P."/>
            <person name="Felipe M.S."/>
            <person name="Hungria M."/>
            <person name="Nicolas M.F."/>
            <person name="Pereira M."/>
            <person name="Montes M.A."/>
            <person name="Cantao M.E."/>
            <person name="Vincentz M."/>
            <person name="Rafael M.S."/>
            <person name="Silverman N."/>
            <person name="Stoco P.H."/>
            <person name="Souza R.C."/>
            <person name="Vicentini R."/>
            <person name="Gazzinelli R.T."/>
            <person name="Neves Rde O."/>
            <person name="Silva R."/>
            <person name="Astolfi-Filho S."/>
            <person name="Maciel T.E."/>
            <person name="Urmenyi T.P."/>
            <person name="Tadei W.P."/>
            <person name="Camargo E.P."/>
            <person name="de Vasconcelos A.T."/>
        </authorList>
    </citation>
    <scope>NUCLEOTIDE SEQUENCE</scope>
</reference>
<dbReference type="Gene3D" id="1.50.10.10">
    <property type="match status" value="2"/>
</dbReference>
<dbReference type="PRINTS" id="PR01951">
    <property type="entry name" value="LANCEUKARYTE"/>
</dbReference>
<feature type="binding site" evidence="2">
    <location>
        <position position="288"/>
    </location>
    <ligand>
        <name>Zn(2+)</name>
        <dbReference type="ChEBI" id="CHEBI:29105"/>
    </ligand>
</feature>
<proteinExistence type="inferred from homology"/>
<dbReference type="InterPro" id="IPR007822">
    <property type="entry name" value="LANC-like"/>
</dbReference>
<name>W5JDC8_ANODA</name>
<dbReference type="VEuPathDB" id="VectorBase:ADAC007553"/>
<dbReference type="VEuPathDB" id="VectorBase:ADAR2_011556"/>
<evidence type="ECO:0000313" key="4">
    <source>
        <dbReference type="EnsemblMetazoa" id="ADAC007553-PA"/>
    </source>
</evidence>
<dbReference type="CDD" id="cd04794">
    <property type="entry name" value="euk_LANCL"/>
    <property type="match status" value="1"/>
</dbReference>
<dbReference type="SMART" id="SM01260">
    <property type="entry name" value="LANC_like"/>
    <property type="match status" value="1"/>
</dbReference>
<dbReference type="GO" id="GO:0031179">
    <property type="term" value="P:peptide modification"/>
    <property type="evidence" value="ECO:0007669"/>
    <property type="project" value="InterPro"/>
</dbReference>
<dbReference type="Proteomes" id="UP000000673">
    <property type="component" value="Unassembled WGS sequence"/>
</dbReference>
<evidence type="ECO:0000313" key="5">
    <source>
        <dbReference type="Proteomes" id="UP000000673"/>
    </source>
</evidence>
<dbReference type="PANTHER" id="PTHR12736:SF7">
    <property type="entry name" value="LANC-LIKE PROTEIN 3"/>
    <property type="match status" value="1"/>
</dbReference>
<dbReference type="HOGENOM" id="CLU_422873_0_0_1"/>
<reference evidence="3" key="2">
    <citation type="submission" date="2010-05" db="EMBL/GenBank/DDBJ databases">
        <authorList>
            <person name="Almeida L.G."/>
            <person name="Nicolas M.F."/>
            <person name="Souza R.C."/>
            <person name="Vasconcelos A.T.R."/>
        </authorList>
    </citation>
    <scope>NUCLEOTIDE SEQUENCE</scope>
</reference>
<dbReference type="PRINTS" id="PR01950">
    <property type="entry name" value="LANCSUPER"/>
</dbReference>
<evidence type="ECO:0000256" key="1">
    <source>
        <dbReference type="ARBA" id="ARBA00007179"/>
    </source>
</evidence>
<dbReference type="PANTHER" id="PTHR12736">
    <property type="entry name" value="LANC-LIKE PROTEIN"/>
    <property type="match status" value="1"/>
</dbReference>
<accession>W5JDC8</accession>
<reference evidence="4" key="4">
    <citation type="submission" date="2015-06" db="UniProtKB">
        <authorList>
            <consortium name="EnsemblMetazoa"/>
        </authorList>
    </citation>
    <scope>IDENTIFICATION</scope>
</reference>